<keyword evidence="1" id="KW-0472">Membrane</keyword>
<dbReference type="EMBL" id="CP138858">
    <property type="protein sequence ID" value="WPJ97019.1"/>
    <property type="molecule type" value="Genomic_DNA"/>
</dbReference>
<evidence type="ECO:0000256" key="1">
    <source>
        <dbReference type="SAM" id="Phobius"/>
    </source>
</evidence>
<accession>A0ABZ0RLD0</accession>
<evidence type="ECO:0000313" key="3">
    <source>
        <dbReference type="Proteomes" id="UP001324993"/>
    </source>
</evidence>
<sequence length="1047" mass="115560">MNQHVNNPTFMPVKNSCDGFALILALALMAFVLLLLLSVSTLLRVESSVSQASLQRMHTEQNALLGLYLAIGDLQRTVGGDRVITARADITGAENNQYWTGVWAPDGTIQEWLVSGENMSPDVALNNAVTLVGPESVSNPLEEVVVNKVTIASLATEATQSAYAYYIADEGIKESLALYEVLSPDINLGSHYVVADQARRTQQYLNAQTGADRIFNQDFFDLGDESSAYSVFSKFSSIEDFSNIFELDSVQLSERFHDVTTLNLQTLTTTHPDSDGRTLRTDLTLDQNLTVPISAYLNANEALSSNVLSALRPRSRIIPPVVREPNSKTPNFMFAPVLSEFMLLFNFRLNNNSSTESGRVDPMSPTGFADDLQMRVAFACELWNPYNLDMEVEEPGSSGGFTLKIRNLPELSIKYLDPDTGIEYSTYSDAVVSLQDLLAAPSDADGAFVVSLPYSNTLEAESSWRSGQIVNWAGLVCDNGTNGVVLNSNTALKETFTSTLHHKDEILSDGAQSFLDGSLMLRHLTTYQIPRKETFSETRQGELLTMQASSSSPIEVDLYFKDSDGQEFFLATYISPEFQAVNVREHNPFQLKPNFGYHFILKEPGNGHADWLLGSDIRSSALPEIFEFGVLGDTPSDYNYATITLTQDGNLLERRGGRVSEATASGNETFLYALNPSSDGLEVLPDMDISNDVPLFEVPVDPLVSLGSFQHLYIKDSPPFSIGNSWVPDTSIGVDGSASLDSYNAWFDRHYLSGLSSSDLDTEVTLGSETRFPNPYLRLTGSALDGRSLRELYDAAPDDFAQHFMLQGGFNINSTSVEAWKAILSRNKVQNWSYYNRNRNDEAIEPATIDLRNTFARFGQNAQRSYEVVDSDLPIRENSKVYQRGIRSLSDEQVDALANEIVALIRQRAKPYLSLESFLTDKIEPGTKSLIEQAIANTVVSGEALNESWSETGVEISPIDVNASAYLTQADIMTSLAPYVNVRSDTFKVRSYGETTIGGERLSVQCEATLVRLPETLNVEDAVANPSSLGFGRRFKVVDFRWIASSH</sequence>
<gene>
    <name evidence="2" type="ORF">SH580_04770</name>
</gene>
<keyword evidence="1" id="KW-0812">Transmembrane</keyword>
<proteinExistence type="predicted"/>
<keyword evidence="1" id="KW-1133">Transmembrane helix</keyword>
<dbReference type="Proteomes" id="UP001324993">
    <property type="component" value="Chromosome"/>
</dbReference>
<protein>
    <submittedName>
        <fullName evidence="2">Uncharacterized protein</fullName>
    </submittedName>
</protein>
<feature type="transmembrane region" description="Helical" evidence="1">
    <location>
        <begin position="20"/>
        <end position="43"/>
    </location>
</feature>
<evidence type="ECO:0000313" key="2">
    <source>
        <dbReference type="EMBL" id="WPJ97019.1"/>
    </source>
</evidence>
<dbReference type="RefSeq" id="WP_319833871.1">
    <property type="nucleotide sequence ID" value="NZ_CP138858.1"/>
</dbReference>
<reference evidence="2 3" key="1">
    <citation type="submission" date="2023-11" db="EMBL/GenBank/DDBJ databases">
        <title>Coraliomargarita sp. nov., isolated from marine algae.</title>
        <authorList>
            <person name="Lee J.K."/>
            <person name="Baek J.H."/>
            <person name="Kim J.M."/>
            <person name="Choi D.G."/>
            <person name="Jeon C.O."/>
        </authorList>
    </citation>
    <scope>NUCLEOTIDE SEQUENCE [LARGE SCALE GENOMIC DNA]</scope>
    <source>
        <strain evidence="2 3">J2-16</strain>
    </source>
</reference>
<keyword evidence="3" id="KW-1185">Reference proteome</keyword>
<organism evidence="2 3">
    <name type="scientific">Coraliomargarita algicola</name>
    <dbReference type="NCBI Taxonomy" id="3092156"/>
    <lineage>
        <taxon>Bacteria</taxon>
        <taxon>Pseudomonadati</taxon>
        <taxon>Verrucomicrobiota</taxon>
        <taxon>Opitutia</taxon>
        <taxon>Puniceicoccales</taxon>
        <taxon>Coraliomargaritaceae</taxon>
        <taxon>Coraliomargarita</taxon>
    </lineage>
</organism>
<name>A0ABZ0RLD0_9BACT</name>